<evidence type="ECO:0000256" key="1">
    <source>
        <dbReference type="ARBA" id="ARBA00001231"/>
    </source>
</evidence>
<keyword evidence="4 9" id="KW-0378">Hydrolase</keyword>
<dbReference type="SUPFAM" id="SSF52279">
    <property type="entry name" value="Beta-D-glucan exohydrolase, C-terminal domain"/>
    <property type="match status" value="1"/>
</dbReference>
<dbReference type="InterPro" id="IPR050226">
    <property type="entry name" value="NagZ_Beta-hexosaminidase"/>
</dbReference>
<dbReference type="PANTHER" id="PTHR30480">
    <property type="entry name" value="BETA-HEXOSAMINIDASE-RELATED"/>
    <property type="match status" value="1"/>
</dbReference>
<dbReference type="SUPFAM" id="SSF51445">
    <property type="entry name" value="(Trans)glycosidases"/>
    <property type="match status" value="1"/>
</dbReference>
<dbReference type="InterPro" id="IPR001764">
    <property type="entry name" value="Glyco_hydro_3_N"/>
</dbReference>
<dbReference type="PANTHER" id="PTHR30480:SF13">
    <property type="entry name" value="BETA-HEXOSAMINIDASE"/>
    <property type="match status" value="1"/>
</dbReference>
<feature type="chain" id="PRO_5012414816" description="beta-N-acetylhexosaminidase" evidence="6">
    <location>
        <begin position="23"/>
        <end position="561"/>
    </location>
</feature>
<gene>
    <name evidence="9" type="ORF">NOSIN_16995</name>
</gene>
<dbReference type="Pfam" id="PF00933">
    <property type="entry name" value="Glyco_hydro_3"/>
    <property type="match status" value="1"/>
</dbReference>
<dbReference type="GO" id="GO:0005975">
    <property type="term" value="P:carbohydrate metabolic process"/>
    <property type="evidence" value="ECO:0007669"/>
    <property type="project" value="InterPro"/>
</dbReference>
<dbReference type="AlphaFoldDB" id="A0A1V3C3D1"/>
<dbReference type="Gene3D" id="3.40.50.1700">
    <property type="entry name" value="Glycoside hydrolase family 3 C-terminal domain"/>
    <property type="match status" value="1"/>
</dbReference>
<evidence type="ECO:0000256" key="3">
    <source>
        <dbReference type="ARBA" id="ARBA00012663"/>
    </source>
</evidence>
<comment type="caution">
    <text evidence="9">The sequence shown here is derived from an EMBL/GenBank/DDBJ whole genome shotgun (WGS) entry which is preliminary data.</text>
</comment>
<comment type="similarity">
    <text evidence="2">Belongs to the glycosyl hydrolase 3 family.</text>
</comment>
<dbReference type="PRINTS" id="PR00133">
    <property type="entry name" value="GLHYDRLASE3"/>
</dbReference>
<dbReference type="InterPro" id="IPR036881">
    <property type="entry name" value="Glyco_hydro_3_C_sf"/>
</dbReference>
<dbReference type="EC" id="3.2.1.52" evidence="3"/>
<dbReference type="PROSITE" id="PS51257">
    <property type="entry name" value="PROKAR_LIPOPROTEIN"/>
    <property type="match status" value="1"/>
</dbReference>
<dbReference type="Proteomes" id="UP000189004">
    <property type="component" value="Unassembled WGS sequence"/>
</dbReference>
<reference evidence="10" key="1">
    <citation type="submission" date="2016-08" db="EMBL/GenBank/DDBJ databases">
        <authorList>
            <person name="Tokovenko B."/>
            <person name="Kalinowski J."/>
        </authorList>
    </citation>
    <scope>NUCLEOTIDE SEQUENCE [LARGE SCALE GENOMIC DNA]</scope>
    <source>
        <strain evidence="10">UTMC102</strain>
    </source>
</reference>
<dbReference type="Pfam" id="PF01915">
    <property type="entry name" value="Glyco_hydro_3_C"/>
    <property type="match status" value="1"/>
</dbReference>
<evidence type="ECO:0000256" key="4">
    <source>
        <dbReference type="ARBA" id="ARBA00022801"/>
    </source>
</evidence>
<dbReference type="InterPro" id="IPR036962">
    <property type="entry name" value="Glyco_hydro_3_N_sf"/>
</dbReference>
<name>A0A1V3C3D1_9ACTN</name>
<sequence length="561" mass="57361">MRLSVPHALAPACVGLALIATACTNEEVGSSPEDHEPQPSAGAEPFEPVLAPRLLSEMDLDDKIGQLLVLTAQGTSAADNAAQIEAHRPGGLIYFDANLEGAEQIAAMSAGVQDLAAEQGRGVPLFLGIDQEQGLVARLPVGTGFPDAMAVGATRDTELAELRAATTAEELTALGVNLNYAPVADVNTDPNNPVIGVRSFGSDPDLVARMAVAEAGAYSANGVVPVAKHFPGHGDTDVDSHSGLPVIDMPRDRWEAEHLPPFKAAIDAGVDAIMTAHVLMPQLVGGEDPEPATLSPEIIDGILREELGYDGVVTTDALNMEGVRQRHSDGEVAVRALEAGVDQLLMPPDPAAAVSAIRGAVEEGRLTEERIDESVLRVLALKEKRGVLEAEPVDVEGAAAVLEDPAHAEAAQRVADASATLVRNEGGLLPLAEGDGVRVRGVGAEEIAAALTEAGMNVVDGAAGEADAVVVGTEGGSGASEQSALVASARAEGLLVVVVSQGTPYDLAAFPEAEAFLALYSSVDVSRAAAARVVAGLVKPSGKLPVDVPAADVEAGTGLTT</sequence>
<dbReference type="OrthoDB" id="9805821at2"/>
<accession>A0A1V3C3D1</accession>
<evidence type="ECO:0000313" key="9">
    <source>
        <dbReference type="EMBL" id="OOC55301.1"/>
    </source>
</evidence>
<keyword evidence="10" id="KW-1185">Reference proteome</keyword>
<evidence type="ECO:0000259" key="8">
    <source>
        <dbReference type="Pfam" id="PF01915"/>
    </source>
</evidence>
<dbReference type="GO" id="GO:0004563">
    <property type="term" value="F:beta-N-acetylhexosaminidase activity"/>
    <property type="evidence" value="ECO:0007669"/>
    <property type="project" value="UniProtKB-EC"/>
</dbReference>
<feature type="signal peptide" evidence="6">
    <location>
        <begin position="1"/>
        <end position="22"/>
    </location>
</feature>
<comment type="catalytic activity">
    <reaction evidence="1">
        <text>Hydrolysis of terminal non-reducing N-acetyl-D-hexosamine residues in N-acetyl-beta-D-hexosaminides.</text>
        <dbReference type="EC" id="3.2.1.52"/>
    </reaction>
</comment>
<dbReference type="EMBL" id="MCOK01000001">
    <property type="protein sequence ID" value="OOC55301.1"/>
    <property type="molecule type" value="Genomic_DNA"/>
</dbReference>
<dbReference type="STRING" id="501010.NOSIN_16995"/>
<keyword evidence="5" id="KW-0326">Glycosidase</keyword>
<evidence type="ECO:0000256" key="5">
    <source>
        <dbReference type="ARBA" id="ARBA00023295"/>
    </source>
</evidence>
<dbReference type="InterPro" id="IPR017853">
    <property type="entry name" value="GH"/>
</dbReference>
<evidence type="ECO:0000313" key="10">
    <source>
        <dbReference type="Proteomes" id="UP000189004"/>
    </source>
</evidence>
<organism evidence="9 10">
    <name type="scientific">Nocardiopsis sinuspersici</name>
    <dbReference type="NCBI Taxonomy" id="501010"/>
    <lineage>
        <taxon>Bacteria</taxon>
        <taxon>Bacillati</taxon>
        <taxon>Actinomycetota</taxon>
        <taxon>Actinomycetes</taxon>
        <taxon>Streptosporangiales</taxon>
        <taxon>Nocardiopsidaceae</taxon>
        <taxon>Nocardiopsis</taxon>
    </lineage>
</organism>
<evidence type="ECO:0000259" key="7">
    <source>
        <dbReference type="Pfam" id="PF00933"/>
    </source>
</evidence>
<keyword evidence="6" id="KW-0732">Signal</keyword>
<evidence type="ECO:0000256" key="2">
    <source>
        <dbReference type="ARBA" id="ARBA00005336"/>
    </source>
</evidence>
<feature type="domain" description="Glycoside hydrolase family 3 N-terminal" evidence="7">
    <location>
        <begin position="60"/>
        <end position="380"/>
    </location>
</feature>
<protein>
    <recommendedName>
        <fullName evidence="3">beta-N-acetylhexosaminidase</fullName>
        <ecNumber evidence="3">3.2.1.52</ecNumber>
    </recommendedName>
</protein>
<dbReference type="GO" id="GO:0009254">
    <property type="term" value="P:peptidoglycan turnover"/>
    <property type="evidence" value="ECO:0007669"/>
    <property type="project" value="TreeGrafter"/>
</dbReference>
<dbReference type="InterPro" id="IPR002772">
    <property type="entry name" value="Glyco_hydro_3_C"/>
</dbReference>
<feature type="domain" description="Glycoside hydrolase family 3 C-terminal" evidence="8">
    <location>
        <begin position="480"/>
        <end position="551"/>
    </location>
</feature>
<dbReference type="Gene3D" id="3.20.20.300">
    <property type="entry name" value="Glycoside hydrolase, family 3, N-terminal domain"/>
    <property type="match status" value="1"/>
</dbReference>
<evidence type="ECO:0000256" key="6">
    <source>
        <dbReference type="SAM" id="SignalP"/>
    </source>
</evidence>
<dbReference type="RefSeq" id="WP_077691729.1">
    <property type="nucleotide sequence ID" value="NZ_MCOK01000001.1"/>
</dbReference>
<proteinExistence type="inferred from homology"/>